<sequence>MRSMFAHPWWAIYNQIGEPMKTLDEWVMIEICNSIREKSDWKTKYKNEEISSKWKAEIKESFQSKTENLGEIIAYVFKELQWIEYLEHTFPGVEAKDFHVGIDDRIVYSDQAIDPETKSELAKAVERFSSKEFKDGYDYHPGSNNQVVDLVHPSLYPLQYGKTPVFTNKSVTNPWEFNSMKSEERNRDRTLGIAQYDDSIAKVKKSVQDFGISKAFQWLPAKLAIDHTHKYSFKSYINNLHPKKYDDLYSVIAKVIDLSTPGINLCLSRYSTGPFSRIQLPAYESWATEEWQKKYDEIQDPPPDPETGEEVDPDWDALEEFEETKKDNFRKFPPVWENDPPVNYAFDIKNNFDDLKVIVKLANIELTPERPNYNGGSWHVEGTINEDIIATLIYYYDCENISESSLSFKTAYEDPHYEQSDSAGVEKFYGLSDEDSMTKVIGKMETKEDRVLIFPNWFQHHVDPFELSDKTKPGHRKILCLFIVDPYNEKVLSTDMVPPQQKEWWTDGTDLSKFGLNEFVKEEILKLKAEPVSLAEVKSVRDQLMKERSVPEIDEHDYTEMPFERKFSLCEH</sequence>
<dbReference type="InterPro" id="IPR049192">
    <property type="entry name" value="DUF4246_C"/>
</dbReference>
<dbReference type="PANTHER" id="PTHR33119">
    <property type="entry name" value="IFI3P"/>
    <property type="match status" value="1"/>
</dbReference>
<feature type="domain" description="DUF4246" evidence="2">
    <location>
        <begin position="2"/>
        <end position="57"/>
    </location>
</feature>
<dbReference type="Pfam" id="PF21666">
    <property type="entry name" value="DUF4246_N"/>
    <property type="match status" value="1"/>
</dbReference>
<protein>
    <submittedName>
        <fullName evidence="3">Uncharacterized protein</fullName>
    </submittedName>
</protein>
<dbReference type="PANTHER" id="PTHR33119:SF1">
    <property type="entry name" value="FE2OG DIOXYGENASE DOMAIN-CONTAINING PROTEIN"/>
    <property type="match status" value="1"/>
</dbReference>
<evidence type="ECO:0000313" key="3">
    <source>
        <dbReference type="EMBL" id="CAH2353478.1"/>
    </source>
</evidence>
<dbReference type="Pfam" id="PF14033">
    <property type="entry name" value="DUF4246"/>
    <property type="match status" value="1"/>
</dbReference>
<evidence type="ECO:0000259" key="2">
    <source>
        <dbReference type="Pfam" id="PF21666"/>
    </source>
</evidence>
<dbReference type="AlphaFoldDB" id="A0A9P0QR82"/>
<keyword evidence="4" id="KW-1185">Reference proteome</keyword>
<evidence type="ECO:0000313" key="4">
    <source>
        <dbReference type="Proteomes" id="UP000837801"/>
    </source>
</evidence>
<accession>A0A9P0QR82</accession>
<name>A0A9P0QR82_9ASCO</name>
<proteinExistence type="predicted"/>
<dbReference type="InterPro" id="IPR025340">
    <property type="entry name" value="DUF4246"/>
</dbReference>
<gene>
    <name evidence="3" type="ORF">CLIB1423_11S00584</name>
</gene>
<dbReference type="EMBL" id="CAKXYY010000011">
    <property type="protein sequence ID" value="CAH2353478.1"/>
    <property type="molecule type" value="Genomic_DNA"/>
</dbReference>
<dbReference type="OrthoDB" id="415532at2759"/>
<comment type="caution">
    <text evidence="3">The sequence shown here is derived from an EMBL/GenBank/DDBJ whole genome shotgun (WGS) entry which is preliminary data.</text>
</comment>
<feature type="domain" description="DUF4246" evidence="1">
    <location>
        <begin position="72"/>
        <end position="507"/>
    </location>
</feature>
<reference evidence="3" key="1">
    <citation type="submission" date="2022-03" db="EMBL/GenBank/DDBJ databases">
        <authorList>
            <person name="Legras J.-L."/>
            <person name="Devillers H."/>
            <person name="Grondin C."/>
        </authorList>
    </citation>
    <scope>NUCLEOTIDE SEQUENCE</scope>
    <source>
        <strain evidence="3">CLIB 1423</strain>
    </source>
</reference>
<dbReference type="Proteomes" id="UP000837801">
    <property type="component" value="Unassembled WGS sequence"/>
</dbReference>
<organism evidence="3 4">
    <name type="scientific">[Candida] railenensis</name>
    <dbReference type="NCBI Taxonomy" id="45579"/>
    <lineage>
        <taxon>Eukaryota</taxon>
        <taxon>Fungi</taxon>
        <taxon>Dikarya</taxon>
        <taxon>Ascomycota</taxon>
        <taxon>Saccharomycotina</taxon>
        <taxon>Pichiomycetes</taxon>
        <taxon>Debaryomycetaceae</taxon>
        <taxon>Kurtzmaniella</taxon>
    </lineage>
</organism>
<dbReference type="InterPro" id="IPR049207">
    <property type="entry name" value="DUF4246_N"/>
</dbReference>
<evidence type="ECO:0000259" key="1">
    <source>
        <dbReference type="Pfam" id="PF14033"/>
    </source>
</evidence>